<gene>
    <name evidence="2" type="ordered locus">KQS_05090</name>
</gene>
<evidence type="ECO:0000256" key="1">
    <source>
        <dbReference type="SAM" id="MobiDB-lite"/>
    </source>
</evidence>
<dbReference type="AlphaFoldDB" id="H8XV14"/>
<sequence>MTVIIIIAVVGLLIYFGTRKKSEQTFIDNKQSSNTSTPSGQTNSTRQKFQSKISDLPFPDRIDAIVWHIKAIDKGLANNDLDLANLSYAKLIESIRQQNVTENGIFDDHLQTIRKEYDEFRAYYGLEYPQQFLPPSQRQKTQSASTIQNSPKPTVTSNNSKLKTLLSELGSKGHAEYPLLRKEYAVTSGMPYTDFSGWVIEQLKAKDYNSLYAFVKEYYLGKDSDTYSEQELKKTFEKFLTKNFKALFSNIDEQAIFEIQAFFILKRGIDDFNREFWIAEDKEAELLCKILSVYSFEIVPNSFEPLIKKANKFLREMRKDVEFWKDYKNYKIEELQNEYKLETTNGLEKKLKQINAGERLHFFDFATVYSYRKFWNGDSSYKTRSFGINELDSVKKISELGIFDSVNDINAIPEITSKGELKETAEKAGFEIKKSWTMDKIFENLMKSEQGQGFLQEFVKGKSILAFKDEYRNDLTIIFKHQEKIKRTVDLITMM</sequence>
<proteinExistence type="predicted"/>
<dbReference type="HOGENOM" id="CLU_550683_0_0_10"/>
<dbReference type="Proteomes" id="UP000007599">
    <property type="component" value="Chromosome I"/>
</dbReference>
<protein>
    <submittedName>
        <fullName evidence="2">Uncharacterized protein</fullName>
    </submittedName>
</protein>
<dbReference type="STRING" id="1094466.KQS_05090"/>
<dbReference type="PATRIC" id="fig|1094466.5.peg.998"/>
<keyword evidence="3" id="KW-1185">Reference proteome</keyword>
<dbReference type="EMBL" id="HE774682">
    <property type="protein sequence ID" value="CCG52984.1"/>
    <property type="molecule type" value="Genomic_DNA"/>
</dbReference>
<organism evidence="2 3">
    <name type="scientific">Flavobacterium indicum (strain DSM 17447 / CIP 109464 / GPTSA100-9)</name>
    <dbReference type="NCBI Taxonomy" id="1094466"/>
    <lineage>
        <taxon>Bacteria</taxon>
        <taxon>Pseudomonadati</taxon>
        <taxon>Bacteroidota</taxon>
        <taxon>Flavobacteriia</taxon>
        <taxon>Flavobacteriales</taxon>
        <taxon>Flavobacteriaceae</taxon>
        <taxon>Flavobacterium</taxon>
    </lineage>
</organism>
<feature type="region of interest" description="Disordered" evidence="1">
    <location>
        <begin position="27"/>
        <end position="50"/>
    </location>
</feature>
<evidence type="ECO:0000313" key="2">
    <source>
        <dbReference type="EMBL" id="CCG52984.1"/>
    </source>
</evidence>
<reference evidence="2 3" key="1">
    <citation type="journal article" date="2012" name="J. Bacteriol.">
        <title>Complete Genome Sequence of Flavobacterium indicum GPSTA100-9T, Isolated from Warm Spring Water.</title>
        <authorList>
            <person name="Barbier P."/>
            <person name="Houel A."/>
            <person name="Loux V."/>
            <person name="Poulain J."/>
            <person name="Bernardet J.F."/>
            <person name="Touchon M."/>
            <person name="Duchaud E."/>
        </authorList>
    </citation>
    <scope>NUCLEOTIDE SEQUENCE [LARGE SCALE GENOMIC DNA]</scope>
    <source>
        <strain evidence="3">DSM 17447 / CIP 109464 / GPTSA100-9</strain>
    </source>
</reference>
<feature type="region of interest" description="Disordered" evidence="1">
    <location>
        <begin position="134"/>
        <end position="158"/>
    </location>
</feature>
<dbReference type="OrthoDB" id="9816361at2"/>
<accession>H8XV14</accession>
<dbReference type="eggNOG" id="ENOG502ZYHK">
    <property type="taxonomic scope" value="Bacteria"/>
</dbReference>
<reference evidence="3" key="2">
    <citation type="submission" date="2012-03" db="EMBL/GenBank/DDBJ databases">
        <title>Complete genome sequence of Flavobacterium indicum GPTSA100-9T, isolated from warm spring water.</title>
        <authorList>
            <person name="Barbier P."/>
            <person name="Houel A."/>
            <person name="Loux V."/>
            <person name="Poulain J."/>
            <person name="Bernardet J.-F."/>
            <person name="Touchon M."/>
            <person name="Duchaud E."/>
        </authorList>
    </citation>
    <scope>NUCLEOTIDE SEQUENCE [LARGE SCALE GENOMIC DNA]</scope>
    <source>
        <strain evidence="3">DSM 17447 / CIP 109464 / GPTSA100-9</strain>
    </source>
</reference>
<evidence type="ECO:0000313" key="3">
    <source>
        <dbReference type="Proteomes" id="UP000007599"/>
    </source>
</evidence>
<dbReference type="RefSeq" id="WP_014388117.1">
    <property type="nucleotide sequence ID" value="NC_017025.1"/>
</dbReference>
<dbReference type="KEGG" id="fin:KQS_05090"/>
<name>H8XV14_FLAIG</name>